<dbReference type="SUPFAM" id="SSF48452">
    <property type="entry name" value="TPR-like"/>
    <property type="match status" value="3"/>
</dbReference>
<dbReference type="InterPro" id="IPR011990">
    <property type="entry name" value="TPR-like_helical_dom_sf"/>
</dbReference>
<evidence type="ECO:0000313" key="3">
    <source>
        <dbReference type="EMBL" id="HIW11320.1"/>
    </source>
</evidence>
<dbReference type="SMART" id="SM00028">
    <property type="entry name" value="TPR"/>
    <property type="match status" value="4"/>
</dbReference>
<dbReference type="InterPro" id="IPR019734">
    <property type="entry name" value="TPR_rpt"/>
</dbReference>
<accession>A0A9D1QDG2</accession>
<evidence type="ECO:0000313" key="4">
    <source>
        <dbReference type="Proteomes" id="UP000823926"/>
    </source>
</evidence>
<dbReference type="Proteomes" id="UP000823926">
    <property type="component" value="Unassembled WGS sequence"/>
</dbReference>
<comment type="caution">
    <text evidence="3">The sequence shown here is derived from an EMBL/GenBank/DDBJ whole genome shotgun (WGS) entry which is preliminary data.</text>
</comment>
<reference evidence="3" key="2">
    <citation type="submission" date="2021-04" db="EMBL/GenBank/DDBJ databases">
        <authorList>
            <person name="Gilroy R."/>
        </authorList>
    </citation>
    <scope>NUCLEOTIDE SEQUENCE</scope>
    <source>
        <strain evidence="3">ChiBcec15-1070</strain>
    </source>
</reference>
<reference evidence="3" key="1">
    <citation type="journal article" date="2021" name="PeerJ">
        <title>Extensive microbial diversity within the chicken gut microbiome revealed by metagenomics and culture.</title>
        <authorList>
            <person name="Gilroy R."/>
            <person name="Ravi A."/>
            <person name="Getino M."/>
            <person name="Pursley I."/>
            <person name="Horton D.L."/>
            <person name="Alikhan N.F."/>
            <person name="Baker D."/>
            <person name="Gharbi K."/>
            <person name="Hall N."/>
            <person name="Watson M."/>
            <person name="Adriaenssens E.M."/>
            <person name="Foster-Nyarko E."/>
            <person name="Jarju S."/>
            <person name="Secka A."/>
            <person name="Antonio M."/>
            <person name="Oren A."/>
            <person name="Chaudhuri R.R."/>
            <person name="La Ragione R."/>
            <person name="Hildebrand F."/>
            <person name="Pallen M.J."/>
        </authorList>
    </citation>
    <scope>NUCLEOTIDE SEQUENCE</scope>
    <source>
        <strain evidence="3">ChiBcec15-1070</strain>
    </source>
</reference>
<evidence type="ECO:0000256" key="1">
    <source>
        <dbReference type="PROSITE-ProRule" id="PRU00339"/>
    </source>
</evidence>
<protein>
    <submittedName>
        <fullName evidence="3">Tetratricopeptide repeat protein</fullName>
    </submittedName>
</protein>
<proteinExistence type="predicted"/>
<feature type="repeat" description="TPR" evidence="1">
    <location>
        <begin position="36"/>
        <end position="69"/>
    </location>
</feature>
<dbReference type="Gene3D" id="1.25.40.10">
    <property type="entry name" value="Tetratricopeptide repeat domain"/>
    <property type="match status" value="3"/>
</dbReference>
<dbReference type="AlphaFoldDB" id="A0A9D1QDG2"/>
<feature type="chain" id="PRO_5039644203" evidence="2">
    <location>
        <begin position="27"/>
        <end position="513"/>
    </location>
</feature>
<organism evidence="3 4">
    <name type="scientific">Candidatus Rikenella faecigallinarum</name>
    <dbReference type="NCBI Taxonomy" id="2838745"/>
    <lineage>
        <taxon>Bacteria</taxon>
        <taxon>Pseudomonadati</taxon>
        <taxon>Bacteroidota</taxon>
        <taxon>Bacteroidia</taxon>
        <taxon>Bacteroidales</taxon>
        <taxon>Rikenellaceae</taxon>
        <taxon>Rikenella</taxon>
    </lineage>
</organism>
<dbReference type="EMBL" id="DXHL01000034">
    <property type="protein sequence ID" value="HIW11320.1"/>
    <property type="molecule type" value="Genomic_DNA"/>
</dbReference>
<keyword evidence="1" id="KW-0802">TPR repeat</keyword>
<sequence length="513" mass="58667">MHCKALLRTILGLFCAVLLILSAAGAQPSQRELERASRYYLEGVKRQNLGTLREAARMYEAALRVVPHHAASYYRLSGIARMVNEPETALRYARRAYEIDSLTVDYADNYARMLTLVGEYGKADTLFTRILEHDPSNAEAASLLALIKLQDGELSTALQMIDSVEVRGGIRPVLVDAKRTALIRQQRYGDAYDYMTEVCHQIPEEVTFRIQLAELAAALYKDSVALVNYHAAIELDSTAVAPQMALAEYYRIKEQYTDFLEALVPLFANPLFGAREKEEYFDTYVMTLAEPYRRYYVYMLRLADAVRRSAENDDARAFYVRMLLYGGQLDMAHDFLMRRIDEGGAPLPFYRDIIELAQYREEPDTVAKYLQLAKQRFPRDAELGMTLLFTQFQNGDTLAAIETARQVIRYSENDSITSAAYGFCGDMAHLRGDNRSAYRDYRKALALQPDNPLILNNFAYYLSIEGRKLDEALEMAHRANQLDAHNPTYLDTEAWVLYRLGRYEEAQTLMRQA</sequence>
<dbReference type="PROSITE" id="PS50005">
    <property type="entry name" value="TPR"/>
    <property type="match status" value="2"/>
</dbReference>
<feature type="signal peptide" evidence="2">
    <location>
        <begin position="1"/>
        <end position="26"/>
    </location>
</feature>
<feature type="non-terminal residue" evidence="3">
    <location>
        <position position="513"/>
    </location>
</feature>
<dbReference type="PANTHER" id="PTHR12558">
    <property type="entry name" value="CELL DIVISION CYCLE 16,23,27"/>
    <property type="match status" value="1"/>
</dbReference>
<name>A0A9D1QDG2_9BACT</name>
<dbReference type="PANTHER" id="PTHR12558:SF13">
    <property type="entry name" value="CELL DIVISION CYCLE PROTEIN 27 HOMOLOG"/>
    <property type="match status" value="1"/>
</dbReference>
<evidence type="ECO:0000256" key="2">
    <source>
        <dbReference type="SAM" id="SignalP"/>
    </source>
</evidence>
<gene>
    <name evidence="3" type="ORF">H9888_07480</name>
</gene>
<dbReference type="Pfam" id="PF13432">
    <property type="entry name" value="TPR_16"/>
    <property type="match status" value="1"/>
</dbReference>
<keyword evidence="2" id="KW-0732">Signal</keyword>
<feature type="repeat" description="TPR" evidence="1">
    <location>
        <begin position="418"/>
        <end position="451"/>
    </location>
</feature>